<dbReference type="Proteomes" id="UP000198960">
    <property type="component" value="Unassembled WGS sequence"/>
</dbReference>
<dbReference type="Gene3D" id="3.30.420.40">
    <property type="match status" value="2"/>
</dbReference>
<dbReference type="PRINTS" id="PR00301">
    <property type="entry name" value="HEATSHOCK70"/>
</dbReference>
<dbReference type="Pfam" id="PF00012">
    <property type="entry name" value="HSP70"/>
    <property type="match status" value="3"/>
</dbReference>
<dbReference type="FunFam" id="3.90.640.10:FF:000003">
    <property type="entry name" value="Molecular chaperone DnaK"/>
    <property type="match status" value="1"/>
</dbReference>
<comment type="similarity">
    <text evidence="1 7">Belongs to the heat shock protein 70 family.</text>
</comment>
<dbReference type="Gene3D" id="2.60.34.10">
    <property type="entry name" value="Substrate Binding Domain Of DNAk, Chain A, domain 1"/>
    <property type="match status" value="1"/>
</dbReference>
<dbReference type="STRING" id="673521.SAMN05660991_00220"/>
<evidence type="ECO:0000313" key="9">
    <source>
        <dbReference type="Proteomes" id="UP000198960"/>
    </source>
</evidence>
<keyword evidence="3 7" id="KW-0547">Nucleotide-binding</keyword>
<dbReference type="FunFam" id="3.30.420.40:FF:000545">
    <property type="entry name" value="Endoplasmic reticulum chaperone BiP"/>
    <property type="match status" value="1"/>
</dbReference>
<evidence type="ECO:0000313" key="8">
    <source>
        <dbReference type="EMBL" id="SEO42026.1"/>
    </source>
</evidence>
<dbReference type="SUPFAM" id="SSF100920">
    <property type="entry name" value="Heat shock protein 70kD (HSP70), peptide-binding domain"/>
    <property type="match status" value="1"/>
</dbReference>
<keyword evidence="6" id="KW-0143">Chaperone</keyword>
<evidence type="ECO:0000256" key="7">
    <source>
        <dbReference type="RuleBase" id="RU003322"/>
    </source>
</evidence>
<dbReference type="PROSITE" id="PS01036">
    <property type="entry name" value="HSP70_3"/>
    <property type="match status" value="1"/>
</dbReference>
<dbReference type="Gene3D" id="3.90.640.10">
    <property type="entry name" value="Actin, Chain A, domain 4"/>
    <property type="match status" value="1"/>
</dbReference>
<evidence type="ECO:0000256" key="6">
    <source>
        <dbReference type="ARBA" id="ARBA00023186"/>
    </source>
</evidence>
<dbReference type="EMBL" id="FOEE01000001">
    <property type="protein sequence ID" value="SEO42026.1"/>
    <property type="molecule type" value="Genomic_DNA"/>
</dbReference>
<dbReference type="CDD" id="cd24029">
    <property type="entry name" value="ASKHA_NBD_HSP70_DnaK_HscA_HscC"/>
    <property type="match status" value="1"/>
</dbReference>
<keyword evidence="4 7" id="KW-0067">ATP-binding</keyword>
<name>A0A1H8PJP2_9ACTN</name>
<dbReference type="InterPro" id="IPR043129">
    <property type="entry name" value="ATPase_NBD"/>
</dbReference>
<dbReference type="AlphaFoldDB" id="A0A1H8PJP2"/>
<evidence type="ECO:0000256" key="5">
    <source>
        <dbReference type="ARBA" id="ARBA00023016"/>
    </source>
</evidence>
<keyword evidence="2" id="KW-0597">Phosphoprotein</keyword>
<reference evidence="9" key="1">
    <citation type="submission" date="2016-10" db="EMBL/GenBank/DDBJ databases">
        <authorList>
            <person name="Varghese N."/>
            <person name="Submissions S."/>
        </authorList>
    </citation>
    <scope>NUCLEOTIDE SEQUENCE [LARGE SCALE GENOMIC DNA]</scope>
    <source>
        <strain evidence="9">DSM 45413</strain>
    </source>
</reference>
<dbReference type="GO" id="GO:0005524">
    <property type="term" value="F:ATP binding"/>
    <property type="evidence" value="ECO:0007669"/>
    <property type="project" value="UniProtKB-KW"/>
</dbReference>
<dbReference type="PANTHER" id="PTHR19375">
    <property type="entry name" value="HEAT SHOCK PROTEIN 70KDA"/>
    <property type="match status" value="1"/>
</dbReference>
<dbReference type="SUPFAM" id="SSF53067">
    <property type="entry name" value="Actin-like ATPase domain"/>
    <property type="match status" value="2"/>
</dbReference>
<dbReference type="InterPro" id="IPR029047">
    <property type="entry name" value="HSP70_peptide-bd_sf"/>
</dbReference>
<accession>A0A1H8PJP2</accession>
<dbReference type="OrthoDB" id="9766019at2"/>
<evidence type="ECO:0000256" key="1">
    <source>
        <dbReference type="ARBA" id="ARBA00007381"/>
    </source>
</evidence>
<protein>
    <submittedName>
        <fullName evidence="8">Molecular chaperone DnaK (HSP70)</fullName>
    </submittedName>
</protein>
<dbReference type="RefSeq" id="WP_091939251.1">
    <property type="nucleotide sequence ID" value="NZ_FOEE01000001.1"/>
</dbReference>
<proteinExistence type="inferred from homology"/>
<organism evidence="8 9">
    <name type="scientific">Trujillonella endophytica</name>
    <dbReference type="NCBI Taxonomy" id="673521"/>
    <lineage>
        <taxon>Bacteria</taxon>
        <taxon>Bacillati</taxon>
        <taxon>Actinomycetota</taxon>
        <taxon>Actinomycetes</taxon>
        <taxon>Geodermatophilales</taxon>
        <taxon>Geodermatophilaceae</taxon>
        <taxon>Trujillonella</taxon>
    </lineage>
</organism>
<evidence type="ECO:0000256" key="3">
    <source>
        <dbReference type="ARBA" id="ARBA00022741"/>
    </source>
</evidence>
<dbReference type="PROSITE" id="PS00297">
    <property type="entry name" value="HSP70_1"/>
    <property type="match status" value="1"/>
</dbReference>
<gene>
    <name evidence="8" type="ORF">SAMN05660991_00220</name>
</gene>
<sequence length="568" mass="60354">MPRGARPPSATVYGIDLGTTYSCLAQVSGTGGAEVVPLLDGTPTLPSVVLFVGPDDYVTGERARILARAQPDDVCTLVKRRMGESTWRFVSHGRSWSAPAVSSLVLKALVSETAFSTAGPVQDVVITVPAYFGDEERRATRLAGEYAGLTVLDVINEPTAAALAYGFARLDGAGPEDHLEEVALVYDLGGGTVDVAVVELADRRLAVVATDGDHELGGADWDEKLAVHLSRAFLAAHPDAEDPLDDSAGGQALVLAAERAKRELSAREQVVVPVEHDGRRADVPVTRAEFEHLTAGLLERTMELTRAAVAAARARGVDRIDRVLLVGGSTRMPAVAQRLTAELGVPAEVHDPDLAVAKGAAVYGRKKQLERLLTGDLATRGQLRDGTPLEYAAPADVDAACARLGDAVGLTAAQVRRTVEIQVLNTVSRGFGVLALDRFGEPATVFLVHRNDRLPIAVRRSFGTVHDDQRVVTIRVVEQGGGAESPRPEDAKLLAEASIEDIPPGHPAGTEIQVILRMGFDGILELTALHEGLADRPLTVRVETGAALSQADVARERAQVGRVRRRES</sequence>
<dbReference type="InterPro" id="IPR013126">
    <property type="entry name" value="Hsp_70_fam"/>
</dbReference>
<dbReference type="GO" id="GO:0140662">
    <property type="term" value="F:ATP-dependent protein folding chaperone"/>
    <property type="evidence" value="ECO:0007669"/>
    <property type="project" value="InterPro"/>
</dbReference>
<evidence type="ECO:0000256" key="4">
    <source>
        <dbReference type="ARBA" id="ARBA00022840"/>
    </source>
</evidence>
<dbReference type="InterPro" id="IPR018181">
    <property type="entry name" value="Heat_shock_70_CS"/>
</dbReference>
<keyword evidence="9" id="KW-1185">Reference proteome</keyword>
<evidence type="ECO:0000256" key="2">
    <source>
        <dbReference type="ARBA" id="ARBA00022553"/>
    </source>
</evidence>
<keyword evidence="5" id="KW-0346">Stress response</keyword>